<dbReference type="InterPro" id="IPR017926">
    <property type="entry name" value="GATASE"/>
</dbReference>
<keyword evidence="8" id="KW-0547">Nucleotide-binding</keyword>
<dbReference type="FunFam" id="3.40.50.880:FF:000034">
    <property type="entry name" value="carbamoyl-phosphate synthase small chain, chloroplastic"/>
    <property type="match status" value="1"/>
</dbReference>
<evidence type="ECO:0000256" key="1">
    <source>
        <dbReference type="ARBA" id="ARBA00004812"/>
    </source>
</evidence>
<dbReference type="PRINTS" id="PR00096">
    <property type="entry name" value="GATASE"/>
</dbReference>
<evidence type="ECO:0000256" key="16">
    <source>
        <dbReference type="ARBA" id="ARBA00083899"/>
    </source>
</evidence>
<keyword evidence="10" id="KW-0315">Glutamine amidotransferase</keyword>
<accession>A0A7S0NKU9</accession>
<evidence type="ECO:0000313" key="18">
    <source>
        <dbReference type="EMBL" id="CAD8520040.1"/>
    </source>
</evidence>
<dbReference type="Pfam" id="PF00117">
    <property type="entry name" value="GATase"/>
    <property type="match status" value="1"/>
</dbReference>
<dbReference type="CDD" id="cd01744">
    <property type="entry name" value="GATase1_CPSase"/>
    <property type="match status" value="1"/>
</dbReference>
<evidence type="ECO:0000256" key="7">
    <source>
        <dbReference type="ARBA" id="ARBA00022605"/>
    </source>
</evidence>
<dbReference type="PRINTS" id="PR00099">
    <property type="entry name" value="CPSGATASE"/>
</dbReference>
<keyword evidence="6" id="KW-0436">Ligase</keyword>
<name>A0A7S0NKU9_MICPS</name>
<comment type="function">
    <text evidence="12">Small subunit of the arginine-specific carbamoyl phosphate synthase (CPSase). CPSase catalyzes the formation of carbamoyl phosphate from the ammonia moiety of glutamine, carbonate, and phosphate donated by ATP, the first step of the arginine biosynthetic pathway. The small subunit (glutamine amidotransferase) binds and cleaves glutamine to supply the large subunit with the substrate ammonia.</text>
</comment>
<dbReference type="EC" id="6.3.5.5" evidence="4"/>
<comment type="similarity">
    <text evidence="3">Belongs to the CarA family.</text>
</comment>
<evidence type="ECO:0000256" key="8">
    <source>
        <dbReference type="ARBA" id="ARBA00022741"/>
    </source>
</evidence>
<dbReference type="SMART" id="SM01097">
    <property type="entry name" value="CPSase_sm_chain"/>
    <property type="match status" value="1"/>
</dbReference>
<dbReference type="AlphaFoldDB" id="A0A7S0NKU9"/>
<keyword evidence="5" id="KW-0055">Arginine biosynthesis</keyword>
<evidence type="ECO:0000256" key="2">
    <source>
        <dbReference type="ARBA" id="ARBA00005077"/>
    </source>
</evidence>
<comment type="subunit">
    <text evidence="13">Heterodimer composed of 2 chains; the small (or glutamine) chain promotes the hydrolysis of glutamine to ammonia, which is used by the large (or ammonia) chain to synthesize carbamoyl phosphate.</text>
</comment>
<gene>
    <name evidence="18" type="ORF">MCOM1403_LOCUS7466</name>
</gene>
<dbReference type="PRINTS" id="PR00097">
    <property type="entry name" value="ANTSNTHASEII"/>
</dbReference>
<dbReference type="Gene3D" id="3.40.50.880">
    <property type="match status" value="1"/>
</dbReference>
<dbReference type="FunFam" id="3.50.30.20:FF:000001">
    <property type="entry name" value="Carbamoyl-phosphate synthase small chain"/>
    <property type="match status" value="1"/>
</dbReference>
<reference evidence="18" key="1">
    <citation type="submission" date="2021-01" db="EMBL/GenBank/DDBJ databases">
        <authorList>
            <person name="Corre E."/>
            <person name="Pelletier E."/>
            <person name="Niang G."/>
            <person name="Scheremetjew M."/>
            <person name="Finn R."/>
            <person name="Kale V."/>
            <person name="Holt S."/>
            <person name="Cochrane G."/>
            <person name="Meng A."/>
            <person name="Brown T."/>
            <person name="Cohen L."/>
        </authorList>
    </citation>
    <scope>NUCLEOTIDE SEQUENCE</scope>
    <source>
        <strain evidence="18">CCMP1723</strain>
    </source>
</reference>
<evidence type="ECO:0000259" key="17">
    <source>
        <dbReference type="SMART" id="SM01097"/>
    </source>
</evidence>
<dbReference type="GO" id="GO:0005951">
    <property type="term" value="C:carbamoyl-phosphate synthase complex"/>
    <property type="evidence" value="ECO:0007669"/>
    <property type="project" value="TreeGrafter"/>
</dbReference>
<comment type="pathway">
    <text evidence="1">Pyrimidine metabolism; UMP biosynthesis via de novo pathway; (S)-dihydroorotate from bicarbonate: step 1/3.</text>
</comment>
<dbReference type="HAMAP" id="MF_01209">
    <property type="entry name" value="CPSase_S_chain"/>
    <property type="match status" value="1"/>
</dbReference>
<evidence type="ECO:0000256" key="12">
    <source>
        <dbReference type="ARBA" id="ARBA00043861"/>
    </source>
</evidence>
<evidence type="ECO:0000256" key="3">
    <source>
        <dbReference type="ARBA" id="ARBA00007800"/>
    </source>
</evidence>
<keyword evidence="9" id="KW-0067">ATP-binding</keyword>
<dbReference type="EMBL" id="HBEQ01009287">
    <property type="protein sequence ID" value="CAD8520040.1"/>
    <property type="molecule type" value="Transcribed_RNA"/>
</dbReference>
<evidence type="ECO:0000256" key="11">
    <source>
        <dbReference type="ARBA" id="ARBA00022975"/>
    </source>
</evidence>
<evidence type="ECO:0000256" key="9">
    <source>
        <dbReference type="ARBA" id="ARBA00022840"/>
    </source>
</evidence>
<dbReference type="NCBIfam" id="TIGR01368">
    <property type="entry name" value="CPSaseIIsmall"/>
    <property type="match status" value="1"/>
</dbReference>
<evidence type="ECO:0000256" key="10">
    <source>
        <dbReference type="ARBA" id="ARBA00022962"/>
    </source>
</evidence>
<dbReference type="InterPro" id="IPR029062">
    <property type="entry name" value="Class_I_gatase-like"/>
</dbReference>
<comment type="pathway">
    <text evidence="2">Amino-acid biosynthesis; L-arginine biosynthesis; carbamoyl phosphate from bicarbonate: step 1/1.</text>
</comment>
<feature type="domain" description="Carbamoyl-phosphate synthase small subunit N-terminal" evidence="17">
    <location>
        <begin position="52"/>
        <end position="182"/>
    </location>
</feature>
<dbReference type="InterPro" id="IPR036480">
    <property type="entry name" value="CarbP_synth_ssu_N_sf"/>
</dbReference>
<dbReference type="SUPFAM" id="SSF52021">
    <property type="entry name" value="Carbamoyl phosphate synthetase, small subunit N-terminal domain"/>
    <property type="match status" value="1"/>
</dbReference>
<keyword evidence="7" id="KW-0028">Amino-acid biosynthesis</keyword>
<evidence type="ECO:0000256" key="13">
    <source>
        <dbReference type="ARBA" id="ARBA00044031"/>
    </source>
</evidence>
<dbReference type="NCBIfam" id="NF009475">
    <property type="entry name" value="PRK12838.1"/>
    <property type="match status" value="1"/>
</dbReference>
<protein>
    <recommendedName>
        <fullName evidence="15">Carbamoyl phosphate synthase small chain, chloroplastic</fullName>
        <ecNumber evidence="4">6.3.5.5</ecNumber>
    </recommendedName>
    <alternativeName>
        <fullName evidence="16">Carbamoyl phosphate synthetase glutamine chain</fullName>
    </alternativeName>
</protein>
<dbReference type="GO" id="GO:0005524">
    <property type="term" value="F:ATP binding"/>
    <property type="evidence" value="ECO:0007669"/>
    <property type="project" value="UniProtKB-KW"/>
</dbReference>
<dbReference type="InterPro" id="IPR006274">
    <property type="entry name" value="CarbamoylP_synth_ssu"/>
</dbReference>
<keyword evidence="11" id="KW-0665">Pyrimidine biosynthesis</keyword>
<dbReference type="GO" id="GO:0006526">
    <property type="term" value="P:L-arginine biosynthetic process"/>
    <property type="evidence" value="ECO:0007669"/>
    <property type="project" value="UniProtKB-KW"/>
</dbReference>
<dbReference type="GO" id="GO:0006207">
    <property type="term" value="P:'de novo' pyrimidine nucleobase biosynthetic process"/>
    <property type="evidence" value="ECO:0007669"/>
    <property type="project" value="InterPro"/>
</dbReference>
<dbReference type="GO" id="GO:0006221">
    <property type="term" value="P:pyrimidine nucleotide biosynthetic process"/>
    <property type="evidence" value="ECO:0007669"/>
    <property type="project" value="UniProtKB-KW"/>
</dbReference>
<dbReference type="InterPro" id="IPR035686">
    <property type="entry name" value="CPSase_GATase1"/>
</dbReference>
<evidence type="ECO:0000256" key="5">
    <source>
        <dbReference type="ARBA" id="ARBA00022571"/>
    </source>
</evidence>
<evidence type="ECO:0000256" key="15">
    <source>
        <dbReference type="ARBA" id="ARBA00074572"/>
    </source>
</evidence>
<dbReference type="Pfam" id="PF00988">
    <property type="entry name" value="CPSase_sm_chain"/>
    <property type="match status" value="1"/>
</dbReference>
<sequence>MAAIAVAQAASLTSRRVQGPKPSAGATRRLRPVRSAVVDVKSMATEKPWKTHDCRLVLEDGSVWSGRSFGAKGTAVGEVVFNTSLSGYQEILTDPSYAGQFVLFTCPEIGNVGINLEDMESTKAHMGGMLVRHLSLNVSNYRSATSLPEYLEQQNVIGISEIDTRAITLRLRDTGCLNGVITTDATKTDDELIAMAKDWTIVGKDMISEVTCTEPYEWQDPTGAEWEFAAGAKASTKGSLHVVAYDFGVKHNIMRRLASYGCRITVVPASMPAAEVMAMEPDGILFSNGPGDPSAVPYAVENAKAILGEVPVFGICMGHQVLGQAFGGETFKLKFGHHGGNHPVRGPAGRVEISSQNHNFAVKPNSLPEEVEVSHINLNDGTCAGMVYREKRAMTIQYHPEASPGPHDSDPCFEDFVHMMKAAKREKAA</sequence>
<dbReference type="GO" id="GO:0004088">
    <property type="term" value="F:carbamoyl-phosphate synthase (glutamine-hydrolyzing) activity"/>
    <property type="evidence" value="ECO:0007669"/>
    <property type="project" value="UniProtKB-EC"/>
</dbReference>
<dbReference type="PROSITE" id="PS51273">
    <property type="entry name" value="GATASE_TYPE_1"/>
    <property type="match status" value="1"/>
</dbReference>
<evidence type="ECO:0000256" key="6">
    <source>
        <dbReference type="ARBA" id="ARBA00022598"/>
    </source>
</evidence>
<evidence type="ECO:0000256" key="14">
    <source>
        <dbReference type="ARBA" id="ARBA00049285"/>
    </source>
</evidence>
<dbReference type="InterPro" id="IPR002474">
    <property type="entry name" value="CarbamoylP_synth_ssu_N"/>
</dbReference>
<comment type="catalytic activity">
    <reaction evidence="14">
        <text>L-glutamine + H2O = L-glutamate + NH4(+)</text>
        <dbReference type="Rhea" id="RHEA:15889"/>
        <dbReference type="ChEBI" id="CHEBI:15377"/>
        <dbReference type="ChEBI" id="CHEBI:28938"/>
        <dbReference type="ChEBI" id="CHEBI:29985"/>
        <dbReference type="ChEBI" id="CHEBI:58359"/>
    </reaction>
</comment>
<dbReference type="PANTHER" id="PTHR11405:SF4">
    <property type="entry name" value="CARBAMOYL-PHOSPHATE SYNTHASE ARGININE-SPECIFIC SMALL CHAIN"/>
    <property type="match status" value="1"/>
</dbReference>
<dbReference type="Gene3D" id="3.50.30.20">
    <property type="entry name" value="Carbamoyl-phosphate synthase small subunit, N-terminal domain"/>
    <property type="match status" value="1"/>
</dbReference>
<evidence type="ECO:0000256" key="4">
    <source>
        <dbReference type="ARBA" id="ARBA00012738"/>
    </source>
</evidence>
<proteinExistence type="inferred from homology"/>
<dbReference type="SUPFAM" id="SSF52317">
    <property type="entry name" value="Class I glutamine amidotransferase-like"/>
    <property type="match status" value="1"/>
</dbReference>
<dbReference type="PANTHER" id="PTHR11405">
    <property type="entry name" value="CARBAMOYLTRANSFERASE FAMILY MEMBER"/>
    <property type="match status" value="1"/>
</dbReference>
<dbReference type="GO" id="GO:0006541">
    <property type="term" value="P:glutamine metabolic process"/>
    <property type="evidence" value="ECO:0007669"/>
    <property type="project" value="InterPro"/>
</dbReference>
<organism evidence="18">
    <name type="scientific">Micromonas pusilla</name>
    <name type="common">Picoplanktonic green alga</name>
    <name type="synonym">Chromulina pusilla</name>
    <dbReference type="NCBI Taxonomy" id="38833"/>
    <lineage>
        <taxon>Eukaryota</taxon>
        <taxon>Viridiplantae</taxon>
        <taxon>Chlorophyta</taxon>
        <taxon>Mamiellophyceae</taxon>
        <taxon>Mamiellales</taxon>
        <taxon>Mamiellaceae</taxon>
        <taxon>Micromonas</taxon>
    </lineage>
</organism>